<dbReference type="eggNOG" id="COG2963">
    <property type="taxonomic scope" value="Bacteria"/>
</dbReference>
<evidence type="ECO:0000313" key="2">
    <source>
        <dbReference type="Proteomes" id="UP000004947"/>
    </source>
</evidence>
<dbReference type="Proteomes" id="UP000004947">
    <property type="component" value="Unassembled WGS sequence"/>
</dbReference>
<organism evidence="1 2">
    <name type="scientific">Lentisphaera araneosa HTCC2155</name>
    <dbReference type="NCBI Taxonomy" id="313628"/>
    <lineage>
        <taxon>Bacteria</taxon>
        <taxon>Pseudomonadati</taxon>
        <taxon>Lentisphaerota</taxon>
        <taxon>Lentisphaeria</taxon>
        <taxon>Lentisphaerales</taxon>
        <taxon>Lentisphaeraceae</taxon>
        <taxon>Lentisphaera</taxon>
    </lineage>
</organism>
<dbReference type="GO" id="GO:0043565">
    <property type="term" value="F:sequence-specific DNA binding"/>
    <property type="evidence" value="ECO:0007669"/>
    <property type="project" value="InterPro"/>
</dbReference>
<dbReference type="OrthoDB" id="9803878at2"/>
<dbReference type="EMBL" id="ABCK01000002">
    <property type="protein sequence ID" value="EDM29377.1"/>
    <property type="molecule type" value="Genomic_DNA"/>
</dbReference>
<dbReference type="InterPro" id="IPR010921">
    <property type="entry name" value="Trp_repressor/repl_initiator"/>
</dbReference>
<name>A6DGR0_9BACT</name>
<keyword evidence="2" id="KW-1185">Reference proteome</keyword>
<sequence length="105" mass="12222">MSKKRRYFNADQKVVAIRKHLLEQIPVSDICDELNITTTLFYRWQKEFFENGSRAFLKDNDSNLKNAVKENTQLKATTSEKNDVIAELVAIESRCFCKLVLTNFS</sequence>
<comment type="caution">
    <text evidence="1">The sequence shown here is derived from an EMBL/GenBank/DDBJ whole genome shotgun (WGS) entry which is preliminary data.</text>
</comment>
<evidence type="ECO:0000313" key="1">
    <source>
        <dbReference type="EMBL" id="EDM29377.1"/>
    </source>
</evidence>
<dbReference type="GO" id="GO:0006313">
    <property type="term" value="P:DNA transposition"/>
    <property type="evidence" value="ECO:0007669"/>
    <property type="project" value="InterPro"/>
</dbReference>
<gene>
    <name evidence="1" type="ORF">LNTAR_23344</name>
</gene>
<protein>
    <recommendedName>
        <fullName evidence="3">Transposase</fullName>
    </recommendedName>
</protein>
<dbReference type="RefSeq" id="WP_007277097.1">
    <property type="nucleotide sequence ID" value="NZ_ABCK01000002.1"/>
</dbReference>
<reference evidence="1 2" key="1">
    <citation type="journal article" date="2010" name="J. Bacteriol.">
        <title>Genome sequence of Lentisphaera araneosa HTCC2155T, the type species of the order Lentisphaerales in the phylum Lentisphaerae.</title>
        <authorList>
            <person name="Thrash J.C."/>
            <person name="Cho J.C."/>
            <person name="Vergin K.L."/>
            <person name="Morris R.M."/>
            <person name="Giovannoni S.J."/>
        </authorList>
    </citation>
    <scope>NUCLEOTIDE SEQUENCE [LARGE SCALE GENOMIC DNA]</scope>
    <source>
        <strain evidence="1 2">HTCC2155</strain>
    </source>
</reference>
<proteinExistence type="predicted"/>
<evidence type="ECO:0008006" key="3">
    <source>
        <dbReference type="Google" id="ProtNLM"/>
    </source>
</evidence>
<dbReference type="InterPro" id="IPR002514">
    <property type="entry name" value="Transposase_8"/>
</dbReference>
<dbReference type="Pfam" id="PF01527">
    <property type="entry name" value="HTH_Tnp_1"/>
    <property type="match status" value="1"/>
</dbReference>
<dbReference type="SUPFAM" id="SSF48295">
    <property type="entry name" value="TrpR-like"/>
    <property type="match status" value="1"/>
</dbReference>
<dbReference type="AlphaFoldDB" id="A6DGR0"/>
<dbReference type="GO" id="GO:0004803">
    <property type="term" value="F:transposase activity"/>
    <property type="evidence" value="ECO:0007669"/>
    <property type="project" value="InterPro"/>
</dbReference>
<accession>A6DGR0</accession>